<feature type="transmembrane region" description="Helical" evidence="7">
    <location>
        <begin position="305"/>
        <end position="327"/>
    </location>
</feature>
<feature type="transmembrane region" description="Helical" evidence="7">
    <location>
        <begin position="207"/>
        <end position="229"/>
    </location>
</feature>
<evidence type="ECO:0000313" key="9">
    <source>
        <dbReference type="Proteomes" id="UP000298210"/>
    </source>
</evidence>
<dbReference type="EMBL" id="SNUX01000002">
    <property type="protein sequence ID" value="TES49830.1"/>
    <property type="molecule type" value="Genomic_DNA"/>
</dbReference>
<dbReference type="AlphaFoldDB" id="A0A4Y7WMV6"/>
<feature type="transmembrane region" description="Helical" evidence="7">
    <location>
        <begin position="119"/>
        <end position="140"/>
    </location>
</feature>
<accession>A0A4Y7WMV6</accession>
<sequence length="328" mass="34943">MTKQKAIGVGLTALLATIATLLAKVPGLTMVGSLILAIVIGMVVGNYTKAAQNGGEGIAFSSKILLRIGIILLGLRLNFFAIQGLGLTGFLYAIVLSSIAFFTLYGLSRKLKIDPSFALLLAGGTAICGAAAIAAIAPVVKAQEKAVALSIATIALIGTLFTLIYTGLYPLLVPEDKPYGIFAGGTLHEIAHVVAASSIGGTEAENHAIIVKMLRVMLLLPLMIFIMWWFERKKKVAQSFSFRKLPIPWFVFGFLAMSLVQTFGFLHEDAVQWLLGIAYFLLAMAMAGLGLNVKFRAFQEIGPRLFVAGLGGTIVLVLFGALLIPLLF</sequence>
<gene>
    <name evidence="8" type="ORF">E2L03_10295</name>
</gene>
<comment type="similarity">
    <text evidence="2">Belongs to the UPF0324 family.</text>
</comment>
<dbReference type="PANTHER" id="PTHR30106:SF2">
    <property type="entry name" value="UPF0324 INNER MEMBRANE PROTEIN YEIH"/>
    <property type="match status" value="1"/>
</dbReference>
<reference evidence="8 9" key="1">
    <citation type="submission" date="2019-03" db="EMBL/GenBank/DDBJ databases">
        <authorList>
            <person name="Liu G."/>
        </authorList>
    </citation>
    <scope>NUCLEOTIDE SEQUENCE [LARGE SCALE GENOMIC DNA]</scope>
    <source>
        <strain evidence="8 9">DSM 19099</strain>
    </source>
</reference>
<proteinExistence type="inferred from homology"/>
<comment type="caution">
    <text evidence="8">The sequence shown here is derived from an EMBL/GenBank/DDBJ whole genome shotgun (WGS) entry which is preliminary data.</text>
</comment>
<feature type="transmembrane region" description="Helical" evidence="7">
    <location>
        <begin position="64"/>
        <end position="83"/>
    </location>
</feature>
<dbReference type="InterPro" id="IPR018383">
    <property type="entry name" value="UPF0324_pro"/>
</dbReference>
<dbReference type="PANTHER" id="PTHR30106">
    <property type="entry name" value="INNER MEMBRANE PROTEIN YEIH-RELATED"/>
    <property type="match status" value="1"/>
</dbReference>
<feature type="transmembrane region" description="Helical" evidence="7">
    <location>
        <begin position="89"/>
        <end position="107"/>
    </location>
</feature>
<evidence type="ECO:0000256" key="2">
    <source>
        <dbReference type="ARBA" id="ARBA00007977"/>
    </source>
</evidence>
<dbReference type="Proteomes" id="UP000298210">
    <property type="component" value="Unassembled WGS sequence"/>
</dbReference>
<evidence type="ECO:0000313" key="8">
    <source>
        <dbReference type="EMBL" id="TES49830.1"/>
    </source>
</evidence>
<feature type="transmembrane region" description="Helical" evidence="7">
    <location>
        <begin position="273"/>
        <end position="293"/>
    </location>
</feature>
<feature type="transmembrane region" description="Helical" evidence="7">
    <location>
        <begin position="249"/>
        <end position="267"/>
    </location>
</feature>
<evidence type="ECO:0000256" key="3">
    <source>
        <dbReference type="ARBA" id="ARBA00022475"/>
    </source>
</evidence>
<keyword evidence="3" id="KW-1003">Cell membrane</keyword>
<organism evidence="8 9">
    <name type="scientific">Shouchella lehensis</name>
    <dbReference type="NCBI Taxonomy" id="300825"/>
    <lineage>
        <taxon>Bacteria</taxon>
        <taxon>Bacillati</taxon>
        <taxon>Bacillota</taxon>
        <taxon>Bacilli</taxon>
        <taxon>Bacillales</taxon>
        <taxon>Bacillaceae</taxon>
        <taxon>Shouchella</taxon>
    </lineage>
</organism>
<dbReference type="RefSeq" id="WP_134259129.1">
    <property type="nucleotide sequence ID" value="NZ_LDIM01000006.1"/>
</dbReference>
<evidence type="ECO:0000256" key="6">
    <source>
        <dbReference type="ARBA" id="ARBA00023136"/>
    </source>
</evidence>
<feature type="transmembrane region" description="Helical" evidence="7">
    <location>
        <begin position="146"/>
        <end position="172"/>
    </location>
</feature>
<evidence type="ECO:0000256" key="7">
    <source>
        <dbReference type="SAM" id="Phobius"/>
    </source>
</evidence>
<evidence type="ECO:0000256" key="5">
    <source>
        <dbReference type="ARBA" id="ARBA00022989"/>
    </source>
</evidence>
<comment type="subcellular location">
    <subcellularLocation>
        <location evidence="1">Cell membrane</location>
        <topology evidence="1">Multi-pass membrane protein</topology>
    </subcellularLocation>
</comment>
<keyword evidence="6 7" id="KW-0472">Membrane</keyword>
<dbReference type="Pfam" id="PF03601">
    <property type="entry name" value="Cons_hypoth698"/>
    <property type="match status" value="1"/>
</dbReference>
<name>A0A4Y7WMV6_9BACI</name>
<keyword evidence="4 7" id="KW-0812">Transmembrane</keyword>
<protein>
    <submittedName>
        <fullName evidence="8">Putative sulfate exporter family transporter</fullName>
    </submittedName>
</protein>
<dbReference type="GO" id="GO:0005886">
    <property type="term" value="C:plasma membrane"/>
    <property type="evidence" value="ECO:0007669"/>
    <property type="project" value="UniProtKB-SubCell"/>
</dbReference>
<keyword evidence="5 7" id="KW-1133">Transmembrane helix</keyword>
<evidence type="ECO:0000256" key="4">
    <source>
        <dbReference type="ARBA" id="ARBA00022692"/>
    </source>
</evidence>
<evidence type="ECO:0000256" key="1">
    <source>
        <dbReference type="ARBA" id="ARBA00004651"/>
    </source>
</evidence>